<reference evidence="1 2" key="1">
    <citation type="submission" date="2023-09" db="EMBL/GenBank/DDBJ databases">
        <title>Buttiauxella selenatireducens sp. nov., isolated from the rhizosphere of Cardamine hupingshanesis.</title>
        <authorList>
            <person name="Zhang S."/>
            <person name="Xu Z."/>
            <person name="Wang H."/>
            <person name="Guo Y."/>
        </authorList>
    </citation>
    <scope>NUCLEOTIDE SEQUENCE [LARGE SCALE GENOMIC DNA]</scope>
    <source>
        <strain evidence="1 2">R73</strain>
    </source>
</reference>
<protein>
    <recommendedName>
        <fullName evidence="3">FidL-like membrane protein</fullName>
    </recommendedName>
</protein>
<evidence type="ECO:0000313" key="2">
    <source>
        <dbReference type="Proteomes" id="UP001246690"/>
    </source>
</evidence>
<dbReference type="Proteomes" id="UP001246690">
    <property type="component" value="Chromosome"/>
</dbReference>
<evidence type="ECO:0008006" key="3">
    <source>
        <dbReference type="Google" id="ProtNLM"/>
    </source>
</evidence>
<name>A0ABY9S7Z2_9ENTR</name>
<dbReference type="RefSeq" id="WP_309875946.1">
    <property type="nucleotide sequence ID" value="NZ_CP133838.1"/>
</dbReference>
<gene>
    <name evidence="1" type="ORF">RHD99_19135</name>
</gene>
<evidence type="ECO:0000313" key="1">
    <source>
        <dbReference type="EMBL" id="WMY73542.1"/>
    </source>
</evidence>
<keyword evidence="2" id="KW-1185">Reference proteome</keyword>
<organism evidence="1 2">
    <name type="scientific">Buttiauxella selenatireducens</name>
    <dbReference type="NCBI Taxonomy" id="3073902"/>
    <lineage>
        <taxon>Bacteria</taxon>
        <taxon>Pseudomonadati</taxon>
        <taxon>Pseudomonadota</taxon>
        <taxon>Gammaproteobacteria</taxon>
        <taxon>Enterobacterales</taxon>
        <taxon>Enterobacteriaceae</taxon>
        <taxon>Buttiauxella</taxon>
    </lineage>
</organism>
<proteinExistence type="predicted"/>
<accession>A0ABY9S7Z2</accession>
<sequence>MMTREKKYKLILITIISLLPLLFGEYIRYQRSHVSCDSELILNSAKGEVVRVIMTYRFGSSEGSYNATGTYFHEGKTIEINDDFLFNYYLKSDHLILISREDKSKPSELEEANSISPDFFNYSGRGIIMRLSKENSAGYLFSIDNTPIFYCKRNKA</sequence>
<dbReference type="EMBL" id="CP133838">
    <property type="protein sequence ID" value="WMY73542.1"/>
    <property type="molecule type" value="Genomic_DNA"/>
</dbReference>